<dbReference type="RefSeq" id="WP_353864589.1">
    <property type="nucleotide sequence ID" value="NZ_CP088295.1"/>
</dbReference>
<evidence type="ECO:0000313" key="3">
    <source>
        <dbReference type="Proteomes" id="UP001058860"/>
    </source>
</evidence>
<sequence length="358" mass="37139">MSAAPRPQLTFLIVTLTSELPFTRVLAASVREHHPEARAIVVRADGAAADGLPEGVESLGAAELGIAAPSPAAADLSPERTALAALVPMLERLLAEAGTVVTLAPDAVLLGRIDALLGAGTPLAILGRGGVPSPPDDGLRPDAEDLDGLDPLDFGVLMLHADDVSRDAVAAWRARMEAEAWSLPEGGALAELLEPLLSDPGAITVLDAAPHALAWWNLSAVILGTDSDGHLTADGTRVGLLRLPDFDVALPTRLHPLFNRMRVSSDPVFRELLADVSGRLLRAGARGGRREPVRLPGGPPMPPGDVRAHGRSARERRARRAAARPGGVGAVLCVPERAGGMGSRAGDDSLPRRALAVA</sequence>
<feature type="region of interest" description="Disordered" evidence="1">
    <location>
        <begin position="285"/>
        <end position="325"/>
    </location>
</feature>
<dbReference type="Proteomes" id="UP001058860">
    <property type="component" value="Chromosome"/>
</dbReference>
<accession>A0ABY5PHH5</accession>
<evidence type="ECO:0000256" key="1">
    <source>
        <dbReference type="SAM" id="MobiDB-lite"/>
    </source>
</evidence>
<proteinExistence type="predicted"/>
<gene>
    <name evidence="2" type="ORF">LRS13_00785</name>
</gene>
<name>A0ABY5PHH5_9ACTN</name>
<dbReference type="EMBL" id="CP088295">
    <property type="protein sequence ID" value="UUY04096.1"/>
    <property type="molecule type" value="Genomic_DNA"/>
</dbReference>
<feature type="compositionally biased region" description="Basic and acidic residues" evidence="1">
    <location>
        <begin position="306"/>
        <end position="315"/>
    </location>
</feature>
<feature type="region of interest" description="Disordered" evidence="1">
    <location>
        <begin position="337"/>
        <end position="358"/>
    </location>
</feature>
<protein>
    <submittedName>
        <fullName evidence="2">Uncharacterized protein</fullName>
    </submittedName>
</protein>
<reference evidence="3" key="1">
    <citation type="submission" date="2021-11" db="EMBL/GenBank/DDBJ databases">
        <title>Cultivation dependent microbiological survey of springs from the worlds oldest radium mine currently devoted to the extraction of radon-saturated water.</title>
        <authorList>
            <person name="Kapinusova G."/>
            <person name="Smrhova T."/>
            <person name="Strejcek M."/>
            <person name="Suman J."/>
            <person name="Jani K."/>
            <person name="Pajer P."/>
            <person name="Uhlik O."/>
        </authorList>
    </citation>
    <scope>NUCLEOTIDE SEQUENCE [LARGE SCALE GENOMIC DNA]</scope>
    <source>
        <strain evidence="3">J379</strain>
    </source>
</reference>
<organism evidence="2 3">
    <name type="scientific">Svornostia abyssi</name>
    <dbReference type="NCBI Taxonomy" id="2898438"/>
    <lineage>
        <taxon>Bacteria</taxon>
        <taxon>Bacillati</taxon>
        <taxon>Actinomycetota</taxon>
        <taxon>Thermoleophilia</taxon>
        <taxon>Solirubrobacterales</taxon>
        <taxon>Baekduiaceae</taxon>
        <taxon>Svornostia</taxon>
    </lineage>
</organism>
<keyword evidence="3" id="KW-1185">Reference proteome</keyword>
<evidence type="ECO:0000313" key="2">
    <source>
        <dbReference type="EMBL" id="UUY04096.1"/>
    </source>
</evidence>